<accession>A0A387B5K6</accession>
<sequence>MSLQEEIEQRAQEIHTDAYSMSINEAVAMYTEGDLDVHPEFQRIFRWTLEQQSKLIESIFLGIPIPPIFVATRKDGVWDVVDGVQRLSTIFRFMGVLTDESGAIDIPAPLKAGEYLDALQGTVYSAEPFDDALPANSFELDDAQRRLFKRARLDFQIVQKESDEQAKYDLFQRLNSGTRLSEQEARNCLAVMLDATFSRWIDSLAADEHFSNVMNISDRQHDEAYDAESVLRFLAITEASGEERQRMGDVGEFLTQSLRKFIADPDFDRSFQEARFREIFAALDDALGSDAFRRHDPQRDRYSGRFSVSAFETVASGLARHWDGWRALDATERSHELQRLVPTVWQDPTFIQRAGGGKAAERRIPWMVEIGERIFSRP</sequence>
<evidence type="ECO:0000259" key="1">
    <source>
        <dbReference type="Pfam" id="PF03235"/>
    </source>
</evidence>
<dbReference type="RefSeq" id="WP_120761352.1">
    <property type="nucleotide sequence ID" value="NZ_CP032630.1"/>
</dbReference>
<dbReference type="PANTHER" id="PTHR39639:SF1">
    <property type="entry name" value="DUF262 DOMAIN-CONTAINING PROTEIN"/>
    <property type="match status" value="1"/>
</dbReference>
<organism evidence="2 3">
    <name type="scientific">Protaetiibacter intestinalis</name>
    <dbReference type="NCBI Taxonomy" id="2419774"/>
    <lineage>
        <taxon>Bacteria</taxon>
        <taxon>Bacillati</taxon>
        <taxon>Actinomycetota</taxon>
        <taxon>Actinomycetes</taxon>
        <taxon>Micrococcales</taxon>
        <taxon>Microbacteriaceae</taxon>
        <taxon>Protaetiibacter</taxon>
    </lineage>
</organism>
<dbReference type="KEGG" id="lyd:D7I47_01180"/>
<dbReference type="Pfam" id="PF03235">
    <property type="entry name" value="GmrSD_N"/>
    <property type="match status" value="1"/>
</dbReference>
<evidence type="ECO:0000313" key="2">
    <source>
        <dbReference type="EMBL" id="AYF97001.1"/>
    </source>
</evidence>
<dbReference type="InterPro" id="IPR004919">
    <property type="entry name" value="GmrSD_N"/>
</dbReference>
<evidence type="ECO:0000313" key="3">
    <source>
        <dbReference type="Proteomes" id="UP000278886"/>
    </source>
</evidence>
<dbReference type="EMBL" id="CP032630">
    <property type="protein sequence ID" value="AYF97001.1"/>
    <property type="molecule type" value="Genomic_DNA"/>
</dbReference>
<keyword evidence="3" id="KW-1185">Reference proteome</keyword>
<dbReference type="PANTHER" id="PTHR39639">
    <property type="entry name" value="CHROMOSOME 16, WHOLE GENOME SHOTGUN SEQUENCE"/>
    <property type="match status" value="1"/>
</dbReference>
<name>A0A387B5K6_9MICO</name>
<feature type="domain" description="GmrSD restriction endonucleases N-terminal" evidence="1">
    <location>
        <begin position="29"/>
        <end position="188"/>
    </location>
</feature>
<reference evidence="3" key="1">
    <citation type="submission" date="2018-09" db="EMBL/GenBank/DDBJ databases">
        <title>Genome sequencing of strain 2DFWR-13.</title>
        <authorList>
            <person name="Heo J."/>
            <person name="Kim S.-J."/>
            <person name="Kwon S.-W."/>
        </authorList>
    </citation>
    <scope>NUCLEOTIDE SEQUENCE [LARGE SCALE GENOMIC DNA]</scope>
    <source>
        <strain evidence="3">2DFWR-13</strain>
    </source>
</reference>
<dbReference type="AlphaFoldDB" id="A0A387B5K6"/>
<gene>
    <name evidence="2" type="ORF">D7I47_01180</name>
</gene>
<protein>
    <submittedName>
        <fullName evidence="2">DUF262 domain-containing protein</fullName>
    </submittedName>
</protein>
<dbReference type="Proteomes" id="UP000278886">
    <property type="component" value="Chromosome"/>
</dbReference>
<proteinExistence type="predicted"/>
<dbReference type="OrthoDB" id="9787127at2"/>